<proteinExistence type="predicted"/>
<dbReference type="EMBL" id="VYYT01000041">
    <property type="protein sequence ID" value="KAK2774953.1"/>
    <property type="molecule type" value="Genomic_DNA"/>
</dbReference>
<protein>
    <submittedName>
        <fullName evidence="2">Uncharacterized protein</fullName>
    </submittedName>
</protein>
<evidence type="ECO:0000313" key="3">
    <source>
        <dbReference type="Proteomes" id="UP001281614"/>
    </source>
</evidence>
<organism evidence="2 3">
    <name type="scientific">Colletotrichum kahawae</name>
    <name type="common">Coffee berry disease fungus</name>
    <dbReference type="NCBI Taxonomy" id="34407"/>
    <lineage>
        <taxon>Eukaryota</taxon>
        <taxon>Fungi</taxon>
        <taxon>Dikarya</taxon>
        <taxon>Ascomycota</taxon>
        <taxon>Pezizomycotina</taxon>
        <taxon>Sordariomycetes</taxon>
        <taxon>Hypocreomycetidae</taxon>
        <taxon>Glomerellales</taxon>
        <taxon>Glomerellaceae</taxon>
        <taxon>Colletotrichum</taxon>
        <taxon>Colletotrichum gloeosporioides species complex</taxon>
    </lineage>
</organism>
<reference evidence="2" key="1">
    <citation type="submission" date="2023-02" db="EMBL/GenBank/DDBJ databases">
        <title>Colletotrichum kahawae CIFC_Que2 genome sequencing and assembly.</title>
        <authorList>
            <person name="Baroncelli R."/>
        </authorList>
    </citation>
    <scope>NUCLEOTIDE SEQUENCE</scope>
    <source>
        <strain evidence="2">CIFC_Que2</strain>
    </source>
</reference>
<accession>A0AAD9YPE7</accession>
<gene>
    <name evidence="2" type="ORF">CKAH01_13006</name>
</gene>
<dbReference type="AlphaFoldDB" id="A0AAD9YPE7"/>
<keyword evidence="3" id="KW-1185">Reference proteome</keyword>
<evidence type="ECO:0000313" key="2">
    <source>
        <dbReference type="EMBL" id="KAK2774953.1"/>
    </source>
</evidence>
<name>A0AAD9YPE7_COLKA</name>
<sequence length="266" mass="28474">MARGHVTADGCLSAVMEGPTGLSQFRCCPPVAISVSAVHCHDSQPRPLLNQVNAFIPTNLPPTDLCYLTVCRTYTAELSPRRLPQPVWPSMRRASSPRFPSRPPLSTWSRLASPRPPPPPPVLRRAFSVNRLSVPDRTPPYTSPTGKDAPTAAPSGLAPSLIYRPAGTVPLLPLSQTRPRTDAASTPRCPLQRLPSGHWSQAAVPLAAKRIALTEVRTLLRGVTRTPFSVTSTQQPTPSAPKPVPVVGPVVCPPAHLPSGPLLSLR</sequence>
<feature type="region of interest" description="Disordered" evidence="1">
    <location>
        <begin position="83"/>
        <end position="194"/>
    </location>
</feature>
<comment type="caution">
    <text evidence="2">The sequence shown here is derived from an EMBL/GenBank/DDBJ whole genome shotgun (WGS) entry which is preliminary data.</text>
</comment>
<dbReference type="Proteomes" id="UP001281614">
    <property type="component" value="Unassembled WGS sequence"/>
</dbReference>
<evidence type="ECO:0000256" key="1">
    <source>
        <dbReference type="SAM" id="MobiDB-lite"/>
    </source>
</evidence>
<feature type="compositionally biased region" description="Low complexity" evidence="1">
    <location>
        <begin position="89"/>
        <end position="113"/>
    </location>
</feature>